<dbReference type="PANTHER" id="PTHR48081">
    <property type="entry name" value="AB HYDROLASE SUPERFAMILY PROTEIN C4A8.06C"/>
    <property type="match status" value="1"/>
</dbReference>
<dbReference type="Pfam" id="PF20434">
    <property type="entry name" value="BD-FAE"/>
    <property type="match status" value="1"/>
</dbReference>
<evidence type="ECO:0000256" key="2">
    <source>
        <dbReference type="SAM" id="MobiDB-lite"/>
    </source>
</evidence>
<protein>
    <submittedName>
        <fullName evidence="4">Acetyl esterase/lipase</fullName>
    </submittedName>
</protein>
<accession>A0A7Z0EJV2</accession>
<keyword evidence="5" id="KW-1185">Reference proteome</keyword>
<dbReference type="PANTHER" id="PTHR48081:SF13">
    <property type="entry name" value="ALPHA_BETA HYDROLASE"/>
    <property type="match status" value="1"/>
</dbReference>
<organism evidence="4 5">
    <name type="scientific">Nocardiopsis aegyptia</name>
    <dbReference type="NCBI Taxonomy" id="220378"/>
    <lineage>
        <taxon>Bacteria</taxon>
        <taxon>Bacillati</taxon>
        <taxon>Actinomycetota</taxon>
        <taxon>Actinomycetes</taxon>
        <taxon>Streptosporangiales</taxon>
        <taxon>Nocardiopsidaceae</taxon>
        <taxon>Nocardiopsis</taxon>
    </lineage>
</organism>
<gene>
    <name evidence="4" type="ORF">HNR10_000426</name>
</gene>
<dbReference type="InterPro" id="IPR050300">
    <property type="entry name" value="GDXG_lipolytic_enzyme"/>
</dbReference>
<dbReference type="Proteomes" id="UP000572051">
    <property type="component" value="Unassembled WGS sequence"/>
</dbReference>
<comment type="caution">
    <text evidence="4">The sequence shown here is derived from an EMBL/GenBank/DDBJ whole genome shotgun (WGS) entry which is preliminary data.</text>
</comment>
<evidence type="ECO:0000313" key="5">
    <source>
        <dbReference type="Proteomes" id="UP000572051"/>
    </source>
</evidence>
<dbReference type="AlphaFoldDB" id="A0A7Z0EJV2"/>
<dbReference type="InterPro" id="IPR049492">
    <property type="entry name" value="BD-FAE-like_dom"/>
</dbReference>
<name>A0A7Z0EJV2_9ACTN</name>
<feature type="domain" description="BD-FAE-like" evidence="3">
    <location>
        <begin position="30"/>
        <end position="237"/>
    </location>
</feature>
<evidence type="ECO:0000259" key="3">
    <source>
        <dbReference type="Pfam" id="PF20434"/>
    </source>
</evidence>
<dbReference type="GO" id="GO:0016787">
    <property type="term" value="F:hydrolase activity"/>
    <property type="evidence" value="ECO:0007669"/>
    <property type="project" value="UniProtKB-KW"/>
</dbReference>
<dbReference type="SUPFAM" id="SSF53474">
    <property type="entry name" value="alpha/beta-Hydrolases"/>
    <property type="match status" value="1"/>
</dbReference>
<keyword evidence="1" id="KW-0378">Hydrolase</keyword>
<feature type="compositionally biased region" description="Pro residues" evidence="2">
    <location>
        <begin position="381"/>
        <end position="392"/>
    </location>
</feature>
<evidence type="ECO:0000313" key="4">
    <source>
        <dbReference type="EMBL" id="NYJ32545.1"/>
    </source>
</evidence>
<proteinExistence type="predicted"/>
<reference evidence="4 5" key="1">
    <citation type="submission" date="2020-07" db="EMBL/GenBank/DDBJ databases">
        <title>Sequencing the genomes of 1000 actinobacteria strains.</title>
        <authorList>
            <person name="Klenk H.-P."/>
        </authorList>
    </citation>
    <scope>NUCLEOTIDE SEQUENCE [LARGE SCALE GENOMIC DNA]</scope>
    <source>
        <strain evidence="4 5">DSM 44442</strain>
    </source>
</reference>
<evidence type="ECO:0000256" key="1">
    <source>
        <dbReference type="ARBA" id="ARBA00022801"/>
    </source>
</evidence>
<dbReference type="EMBL" id="JACCFS010000001">
    <property type="protein sequence ID" value="NYJ32545.1"/>
    <property type="molecule type" value="Genomic_DNA"/>
</dbReference>
<feature type="region of interest" description="Disordered" evidence="2">
    <location>
        <begin position="281"/>
        <end position="392"/>
    </location>
</feature>
<dbReference type="Gene3D" id="3.40.50.1820">
    <property type="entry name" value="alpha/beta hydrolase"/>
    <property type="match status" value="1"/>
</dbReference>
<dbReference type="RefSeq" id="WP_179820423.1">
    <property type="nucleotide sequence ID" value="NZ_JACCFS010000001.1"/>
</dbReference>
<feature type="compositionally biased region" description="Low complexity" evidence="2">
    <location>
        <begin position="304"/>
        <end position="341"/>
    </location>
</feature>
<sequence>MSHGPLHSARPVRSDTGLVYARRATGDLLLDLHRPAPADRPVPVVLWLHGGGWFTGDRTLAPDLGHHVRATGCAFASIEYRLSGQALFPAPLHDVRAAIRFLRTRAADWGLDPRAVGTWGASAGGHLAALAGLTGHLAALPGEEDTGGDPSVQAVAESYGPVDLVAVAAEAARAGRDEASTPEARLLGGPPSQRTELARYASPLTWVSTAAPPFQISHGTGDDLVSHTQSERLHEALAAAGVPSELYLVDGYRHGFLNPAGRLDVRTARMMDDGRLAAEGRAPAVHRVSPGRAPGTAPVPAPAPGAVSGSAPGTTSDSAPGTAPAPAPGTASGSADTAADSRPGTGADAAPGRSATFGFDDIDAFFRRHLVSGNPDRPTAGPQPPPTSGETR</sequence>
<dbReference type="InterPro" id="IPR029058">
    <property type="entry name" value="AB_hydrolase_fold"/>
</dbReference>